<dbReference type="InterPro" id="IPR036345">
    <property type="entry name" value="ExoRNase_PH_dom2_sf"/>
</dbReference>
<keyword evidence="11" id="KW-1185">Reference proteome</keyword>
<dbReference type="PANTHER" id="PTHR11953">
    <property type="entry name" value="EXOSOME COMPLEX COMPONENT"/>
    <property type="match status" value="1"/>
</dbReference>
<dbReference type="GO" id="GO:0034475">
    <property type="term" value="P:U4 snRNA 3'-end processing"/>
    <property type="evidence" value="ECO:0007669"/>
    <property type="project" value="TreeGrafter"/>
</dbReference>
<comment type="subcellular location">
    <subcellularLocation>
        <location evidence="2">Cytoplasm</location>
    </subcellularLocation>
    <subcellularLocation>
        <location evidence="1">Nucleus</location>
    </subcellularLocation>
</comment>
<dbReference type="SUPFAM" id="SSF55666">
    <property type="entry name" value="Ribonuclease PH domain 2-like"/>
    <property type="match status" value="1"/>
</dbReference>
<evidence type="ECO:0000313" key="11">
    <source>
        <dbReference type="Proteomes" id="UP000193648"/>
    </source>
</evidence>
<dbReference type="SUPFAM" id="SSF54211">
    <property type="entry name" value="Ribosomal protein S5 domain 2-like"/>
    <property type="match status" value="1"/>
</dbReference>
<comment type="similarity">
    <text evidence="3">Belongs to the RNase PH family.</text>
</comment>
<keyword evidence="7" id="KW-0694">RNA-binding</keyword>
<dbReference type="Proteomes" id="UP000193648">
    <property type="component" value="Unassembled WGS sequence"/>
</dbReference>
<name>A0A1Y2G9Y1_9FUNG</name>
<dbReference type="CDD" id="cd11371">
    <property type="entry name" value="RNase_PH_MTR3"/>
    <property type="match status" value="1"/>
</dbReference>
<dbReference type="GO" id="GO:0071051">
    <property type="term" value="P:poly(A)-dependent snoRNA 3'-end processing"/>
    <property type="evidence" value="ECO:0007669"/>
    <property type="project" value="TreeGrafter"/>
</dbReference>
<keyword evidence="5" id="KW-0698">rRNA processing</keyword>
<dbReference type="GO" id="GO:0006364">
    <property type="term" value="P:rRNA processing"/>
    <property type="evidence" value="ECO:0007669"/>
    <property type="project" value="UniProtKB-KW"/>
</dbReference>
<evidence type="ECO:0000256" key="8">
    <source>
        <dbReference type="ARBA" id="ARBA00023242"/>
    </source>
</evidence>
<dbReference type="InterPro" id="IPR020568">
    <property type="entry name" value="Ribosomal_Su5_D2-typ_SF"/>
</dbReference>
<dbReference type="OrthoDB" id="2504340at2759"/>
<dbReference type="GO" id="GO:0000177">
    <property type="term" value="C:cytoplasmic exosome (RNase complex)"/>
    <property type="evidence" value="ECO:0007669"/>
    <property type="project" value="TreeGrafter"/>
</dbReference>
<evidence type="ECO:0000256" key="5">
    <source>
        <dbReference type="ARBA" id="ARBA00022552"/>
    </source>
</evidence>
<gene>
    <name evidence="10" type="ORF">BCR41DRAFT_341682</name>
</gene>
<evidence type="ECO:0000256" key="7">
    <source>
        <dbReference type="ARBA" id="ARBA00022884"/>
    </source>
</evidence>
<keyword evidence="6" id="KW-0271">Exosome</keyword>
<dbReference type="PANTHER" id="PTHR11953:SF2">
    <property type="entry name" value="EXOSOME COMPLEX COMPONENT MTR3"/>
    <property type="match status" value="1"/>
</dbReference>
<dbReference type="RefSeq" id="XP_021876857.1">
    <property type="nucleotide sequence ID" value="XM_022022253.1"/>
</dbReference>
<evidence type="ECO:0000256" key="6">
    <source>
        <dbReference type="ARBA" id="ARBA00022835"/>
    </source>
</evidence>
<dbReference type="InParanoid" id="A0A1Y2G9Y1"/>
<dbReference type="Gene3D" id="3.30.230.70">
    <property type="entry name" value="GHMP Kinase, N-terminal domain"/>
    <property type="match status" value="1"/>
</dbReference>
<dbReference type="GO" id="GO:0005730">
    <property type="term" value="C:nucleolus"/>
    <property type="evidence" value="ECO:0007669"/>
    <property type="project" value="TreeGrafter"/>
</dbReference>
<dbReference type="GeneID" id="33564097"/>
<dbReference type="GO" id="GO:0000176">
    <property type="term" value="C:nuclear exosome (RNase complex)"/>
    <property type="evidence" value="ECO:0007669"/>
    <property type="project" value="TreeGrafter"/>
</dbReference>
<protein>
    <submittedName>
        <fullName evidence="10">3' exoribonuclease family, domain 1-domain-containing protein</fullName>
    </submittedName>
</protein>
<reference evidence="10 11" key="1">
    <citation type="submission" date="2016-07" db="EMBL/GenBank/DDBJ databases">
        <title>Pervasive Adenine N6-methylation of Active Genes in Fungi.</title>
        <authorList>
            <consortium name="DOE Joint Genome Institute"/>
            <person name="Mondo S.J."/>
            <person name="Dannebaum R.O."/>
            <person name="Kuo R.C."/>
            <person name="Labutti K."/>
            <person name="Haridas S."/>
            <person name="Kuo A."/>
            <person name="Salamov A."/>
            <person name="Ahrendt S.R."/>
            <person name="Lipzen A."/>
            <person name="Sullivan W."/>
            <person name="Andreopoulos W.B."/>
            <person name="Clum A."/>
            <person name="Lindquist E."/>
            <person name="Daum C."/>
            <person name="Ramamoorthy G.K."/>
            <person name="Gryganskyi A."/>
            <person name="Culley D."/>
            <person name="Magnuson J.K."/>
            <person name="James T.Y."/>
            <person name="O'Malley M.A."/>
            <person name="Stajich J.E."/>
            <person name="Spatafora J.W."/>
            <person name="Visel A."/>
            <person name="Grigoriev I.V."/>
        </authorList>
    </citation>
    <scope>NUCLEOTIDE SEQUENCE [LARGE SCALE GENOMIC DNA]</scope>
    <source>
        <strain evidence="10 11">NRRL 3116</strain>
    </source>
</reference>
<dbReference type="GO" id="GO:0016075">
    <property type="term" value="P:rRNA catabolic process"/>
    <property type="evidence" value="ECO:0007669"/>
    <property type="project" value="TreeGrafter"/>
</dbReference>
<evidence type="ECO:0000256" key="2">
    <source>
        <dbReference type="ARBA" id="ARBA00004496"/>
    </source>
</evidence>
<proteinExistence type="inferred from homology"/>
<dbReference type="InterPro" id="IPR050080">
    <property type="entry name" value="RNase_PH"/>
</dbReference>
<dbReference type="STRING" id="64571.A0A1Y2G9Y1"/>
<dbReference type="GO" id="GO:0071028">
    <property type="term" value="P:nuclear mRNA surveillance"/>
    <property type="evidence" value="ECO:0007669"/>
    <property type="project" value="TreeGrafter"/>
</dbReference>
<accession>A0A1Y2G9Y1</accession>
<dbReference type="InterPro" id="IPR027408">
    <property type="entry name" value="PNPase/RNase_PH_dom_sf"/>
</dbReference>
<keyword evidence="4" id="KW-0963">Cytoplasm</keyword>
<dbReference type="EMBL" id="MCFF01000053">
    <property type="protein sequence ID" value="ORZ04993.1"/>
    <property type="molecule type" value="Genomic_DNA"/>
</dbReference>
<organism evidence="10 11">
    <name type="scientific">Lobosporangium transversale</name>
    <dbReference type="NCBI Taxonomy" id="64571"/>
    <lineage>
        <taxon>Eukaryota</taxon>
        <taxon>Fungi</taxon>
        <taxon>Fungi incertae sedis</taxon>
        <taxon>Mucoromycota</taxon>
        <taxon>Mortierellomycotina</taxon>
        <taxon>Mortierellomycetes</taxon>
        <taxon>Mortierellales</taxon>
        <taxon>Mortierellaceae</taxon>
        <taxon>Lobosporangium</taxon>
    </lineage>
</organism>
<evidence type="ECO:0000256" key="3">
    <source>
        <dbReference type="ARBA" id="ARBA00006678"/>
    </source>
</evidence>
<evidence type="ECO:0000256" key="1">
    <source>
        <dbReference type="ARBA" id="ARBA00004123"/>
    </source>
</evidence>
<dbReference type="GO" id="GO:0003723">
    <property type="term" value="F:RNA binding"/>
    <property type="evidence" value="ECO:0007669"/>
    <property type="project" value="UniProtKB-KW"/>
</dbReference>
<feature type="domain" description="Exoribonuclease phosphorolytic" evidence="9">
    <location>
        <begin position="42"/>
        <end position="173"/>
    </location>
</feature>
<dbReference type="InterPro" id="IPR001247">
    <property type="entry name" value="ExoRNase_PH_dom1"/>
</dbReference>
<dbReference type="AlphaFoldDB" id="A0A1Y2G9Y1"/>
<dbReference type="FunCoup" id="A0A1Y2G9Y1">
    <property type="interactions" value="140"/>
</dbReference>
<comment type="caution">
    <text evidence="10">The sequence shown here is derived from an EMBL/GenBank/DDBJ whole genome shotgun (WGS) entry which is preliminary data.</text>
</comment>
<keyword evidence="8" id="KW-0539">Nucleus</keyword>
<evidence type="ECO:0000256" key="4">
    <source>
        <dbReference type="ARBA" id="ARBA00022490"/>
    </source>
</evidence>
<evidence type="ECO:0000313" key="10">
    <source>
        <dbReference type="EMBL" id="ORZ04993.1"/>
    </source>
</evidence>
<sequence>MDRKRVPGPELSVAPLVEYPADFKRWTPQDECRHDSKRQPEDMRPIYLKTGLITQANGSAYIELEKTKLACGVYGPRPIKRVGQIFSGRGILNCEIKFASFSCAKRRSNIRDPQERELSQILSQALAPAVRLEKIPKSAIDVYITVLESDGWGSCVAAAVTAASVALAHAGIEMLDLVAGCSASYIQTAPLSISSLSISEGDTGSISTSTTNTNKTITATATATQPPQIFMDADFEEEKYQQGAIVLAYMPSLHEITHVLQSGKAESSTISQSVEHCMEACNKIYAVMHHALLESIGENKEAL</sequence>
<evidence type="ECO:0000259" key="9">
    <source>
        <dbReference type="Pfam" id="PF01138"/>
    </source>
</evidence>
<dbReference type="Pfam" id="PF01138">
    <property type="entry name" value="RNase_PH"/>
    <property type="match status" value="1"/>
</dbReference>